<dbReference type="SMART" id="SM00283">
    <property type="entry name" value="MA"/>
    <property type="match status" value="1"/>
</dbReference>
<dbReference type="STRING" id="447595.SAMN05660826_01395"/>
<keyword evidence="2" id="KW-0732">Signal</keyword>
<dbReference type="RefSeq" id="WP_073256679.1">
    <property type="nucleotide sequence ID" value="NZ_FRCR01000007.1"/>
</dbReference>
<keyword evidence="3" id="KW-0807">Transducer</keyword>
<feature type="domain" description="Methyl-accepting transducer" evidence="4">
    <location>
        <begin position="51"/>
        <end position="287"/>
    </location>
</feature>
<dbReference type="GO" id="GO:0043190">
    <property type="term" value="C:ATP-binding cassette (ABC) transporter complex"/>
    <property type="evidence" value="ECO:0007669"/>
    <property type="project" value="InterPro"/>
</dbReference>
<protein>
    <submittedName>
        <fullName evidence="5">Phosphonate transport system substrate-binding protein</fullName>
    </submittedName>
</protein>
<organism evidence="5 6">
    <name type="scientific">Caldanaerovirga acetigignens</name>
    <dbReference type="NCBI Taxonomy" id="447595"/>
    <lineage>
        <taxon>Bacteria</taxon>
        <taxon>Bacillati</taxon>
        <taxon>Bacillota</taxon>
        <taxon>Clostridia</taxon>
        <taxon>Thermosediminibacterales</taxon>
        <taxon>Thermosediminibacteraceae</taxon>
        <taxon>Caldanaerovirga</taxon>
    </lineage>
</organism>
<dbReference type="Pfam" id="PF12974">
    <property type="entry name" value="Phosphonate-bd"/>
    <property type="match status" value="1"/>
</dbReference>
<name>A0A1M7JYA0_9FIRM</name>
<dbReference type="NCBIfam" id="TIGR01098">
    <property type="entry name" value="3A0109s03R"/>
    <property type="match status" value="1"/>
</dbReference>
<dbReference type="GO" id="GO:0007165">
    <property type="term" value="P:signal transduction"/>
    <property type="evidence" value="ECO:0007669"/>
    <property type="project" value="UniProtKB-KW"/>
</dbReference>
<evidence type="ECO:0000313" key="5">
    <source>
        <dbReference type="EMBL" id="SHM58062.1"/>
    </source>
</evidence>
<dbReference type="PROSITE" id="PS50111">
    <property type="entry name" value="CHEMOTAXIS_TRANSDUC_2"/>
    <property type="match status" value="1"/>
</dbReference>
<evidence type="ECO:0000256" key="3">
    <source>
        <dbReference type="PROSITE-ProRule" id="PRU00284"/>
    </source>
</evidence>
<dbReference type="SUPFAM" id="SSF53850">
    <property type="entry name" value="Periplasmic binding protein-like II"/>
    <property type="match status" value="1"/>
</dbReference>
<reference evidence="6" key="1">
    <citation type="submission" date="2016-11" db="EMBL/GenBank/DDBJ databases">
        <authorList>
            <person name="Varghese N."/>
            <person name="Submissions S."/>
        </authorList>
    </citation>
    <scope>NUCLEOTIDE SEQUENCE [LARGE SCALE GENOMIC DNA]</scope>
    <source>
        <strain evidence="6">DSM 18802</strain>
    </source>
</reference>
<evidence type="ECO:0000256" key="2">
    <source>
        <dbReference type="ARBA" id="ARBA00022729"/>
    </source>
</evidence>
<dbReference type="EMBL" id="FRCR01000007">
    <property type="protein sequence ID" value="SHM58062.1"/>
    <property type="molecule type" value="Genomic_DNA"/>
</dbReference>
<dbReference type="GO" id="GO:0055085">
    <property type="term" value="P:transmembrane transport"/>
    <property type="evidence" value="ECO:0007669"/>
    <property type="project" value="InterPro"/>
</dbReference>
<dbReference type="Gene3D" id="3.40.190.10">
    <property type="entry name" value="Periplasmic binding protein-like II"/>
    <property type="match status" value="2"/>
</dbReference>
<dbReference type="PANTHER" id="PTHR35841">
    <property type="entry name" value="PHOSPHONATES-BINDING PERIPLASMIC PROTEIN"/>
    <property type="match status" value="1"/>
</dbReference>
<comment type="similarity">
    <text evidence="1">Belongs to the phosphate/phosphite/phosphonate binding protein family.</text>
</comment>
<dbReference type="Pfam" id="PF00015">
    <property type="entry name" value="MCPsignal"/>
    <property type="match status" value="1"/>
</dbReference>
<dbReference type="PANTHER" id="PTHR35841:SF1">
    <property type="entry name" value="PHOSPHONATES-BINDING PERIPLASMIC PROTEIN"/>
    <property type="match status" value="1"/>
</dbReference>
<dbReference type="Proteomes" id="UP000184375">
    <property type="component" value="Unassembled WGS sequence"/>
</dbReference>
<sequence>MKYFFNFLRKEQEKDVKLLTNQGERPNIGESQLLLDIAEKLSFSARQLLWKMDENSSKLKLLVNLSREVTNNSIESATGLEECSSSVEELLQHAEEVDLKTRITCKESEQLVKISSENREIILKAGSVLTEISREVLNAAEVIGKLHSVTEKIESFANRIKKIAEHTNLVALNAAIEAARASGAGRGFAVVADEVNKLSKESKAAAQQVRDTIIEVKQGFNTVSNVISSGVHRISGVEEITYNSTVALEKIIKQLQEINVITNDLSELISNHTLTIREVARVIEQLATRTEENAQSMNKAMETIEGLERSNQEVLSLANLVSNKASELQKYSIKYKNKDELIFGVNPFVEPQKVKELYVPIIESVVKQIGYNARTIIASDYSDLARCLLDGIADIGWFSPLAFVNAREQGKIVPLVTPVVNGTPYYEGYIIVHKKSGIISLEELRGKKVAFVDPKSASGYVFPRYLLKKAGIDLECDLEALFLGTHDKVINSVLSQTVDAGATYSDAWKLMRQKGFPVDTELRIIAKTEPIPKDVIAARADLPPEIIEQLKKSFINLKNTQFGKEILNASPIEDFIFTDEAKYDIFKQIMI</sequence>
<gene>
    <name evidence="5" type="ORF">SAMN05660826_01395</name>
</gene>
<dbReference type="InterPro" id="IPR005770">
    <property type="entry name" value="PhnD"/>
</dbReference>
<evidence type="ECO:0000256" key="1">
    <source>
        <dbReference type="ARBA" id="ARBA00007162"/>
    </source>
</evidence>
<proteinExistence type="inferred from homology"/>
<dbReference type="InterPro" id="IPR004089">
    <property type="entry name" value="MCPsignal_dom"/>
</dbReference>
<evidence type="ECO:0000259" key="4">
    <source>
        <dbReference type="PROSITE" id="PS50111"/>
    </source>
</evidence>
<accession>A0A1M7JYA0</accession>
<dbReference type="OrthoDB" id="9781943at2"/>
<keyword evidence="6" id="KW-1185">Reference proteome</keyword>
<dbReference type="Gene3D" id="1.10.287.950">
    <property type="entry name" value="Methyl-accepting chemotaxis protein"/>
    <property type="match status" value="1"/>
</dbReference>
<dbReference type="SUPFAM" id="SSF58104">
    <property type="entry name" value="Methyl-accepting chemotaxis protein (MCP) signaling domain"/>
    <property type="match status" value="1"/>
</dbReference>
<dbReference type="AlphaFoldDB" id="A0A1M7JYA0"/>
<evidence type="ECO:0000313" key="6">
    <source>
        <dbReference type="Proteomes" id="UP000184375"/>
    </source>
</evidence>
<dbReference type="CDD" id="cd01071">
    <property type="entry name" value="PBP2_PhnD_like"/>
    <property type="match status" value="1"/>
</dbReference>